<keyword evidence="1" id="KW-0547">Nucleotide-binding</keyword>
<keyword evidence="2" id="KW-0067">ATP-binding</keyword>
<protein>
    <recommendedName>
        <fullName evidence="3">KaiC domain-containing protein</fullName>
    </recommendedName>
</protein>
<feature type="domain" description="KaiC" evidence="3">
    <location>
        <begin position="4"/>
        <end position="247"/>
    </location>
</feature>
<gene>
    <name evidence="4" type="ORF">E3J33_01160</name>
</gene>
<dbReference type="AlphaFoldDB" id="A0A523YQQ1"/>
<evidence type="ECO:0000256" key="1">
    <source>
        <dbReference type="ARBA" id="ARBA00022741"/>
    </source>
</evidence>
<proteinExistence type="predicted"/>
<dbReference type="Proteomes" id="UP000316925">
    <property type="component" value="Unassembled WGS sequence"/>
</dbReference>
<reference evidence="4 5" key="1">
    <citation type="submission" date="2019-03" db="EMBL/GenBank/DDBJ databases">
        <title>Metabolic potential of uncultured bacteria and archaea associated with petroleum seepage in deep-sea sediments.</title>
        <authorList>
            <person name="Dong X."/>
            <person name="Hubert C."/>
        </authorList>
    </citation>
    <scope>NUCLEOTIDE SEQUENCE [LARGE SCALE GENOMIC DNA]</scope>
    <source>
        <strain evidence="4">E29_bin28</strain>
    </source>
</reference>
<organism evidence="4 5">
    <name type="scientific">Aerophobetes bacterium</name>
    <dbReference type="NCBI Taxonomy" id="2030807"/>
    <lineage>
        <taxon>Bacteria</taxon>
        <taxon>Candidatus Aerophobota</taxon>
    </lineage>
</organism>
<name>A0A523YQQ1_UNCAE</name>
<evidence type="ECO:0000313" key="4">
    <source>
        <dbReference type="EMBL" id="TET93826.1"/>
    </source>
</evidence>
<accession>A0A523YQQ1</accession>
<evidence type="ECO:0000256" key="2">
    <source>
        <dbReference type="ARBA" id="ARBA00022840"/>
    </source>
</evidence>
<dbReference type="PANTHER" id="PTHR43637:SF1">
    <property type="entry name" value="UPF0273 PROTEIN TM_0370"/>
    <property type="match status" value="1"/>
</dbReference>
<dbReference type="InterPro" id="IPR027417">
    <property type="entry name" value="P-loop_NTPase"/>
</dbReference>
<dbReference type="Gene3D" id="3.40.50.300">
    <property type="entry name" value="P-loop containing nucleotide triphosphate hydrolases"/>
    <property type="match status" value="1"/>
</dbReference>
<sequence length="247" mass="27834">MMSDYIPTGIPGVDKILGEKGLPKGHSILICGGPGSGKTTFAIQFLYKGATEHGEPGIYISLDEDPDDVKKNMSKFGWDLSKLEKEKKLAFINVSPVRIAPSEKAGLIQLGMKEFKLIKLLEAIRIGIEEVHAKRVVIDPVTIFTLQYPDEVERIYAMRDLITDFRKTGCTNILISELRGTGMEREHQFEEYLAQGVILLRTVMKDGKLTRMFQVEKMRGLEVDNQPRPYNITNIGIEVYPTLTVFK</sequence>
<dbReference type="Pfam" id="PF06745">
    <property type="entry name" value="ATPase"/>
    <property type="match status" value="1"/>
</dbReference>
<dbReference type="PANTHER" id="PTHR43637">
    <property type="entry name" value="UPF0273 PROTEIN TM_0370"/>
    <property type="match status" value="1"/>
</dbReference>
<dbReference type="PROSITE" id="PS51146">
    <property type="entry name" value="KAIC"/>
    <property type="match status" value="1"/>
</dbReference>
<dbReference type="SUPFAM" id="SSF52540">
    <property type="entry name" value="P-loop containing nucleoside triphosphate hydrolases"/>
    <property type="match status" value="1"/>
</dbReference>
<dbReference type="GO" id="GO:0005524">
    <property type="term" value="F:ATP binding"/>
    <property type="evidence" value="ECO:0007669"/>
    <property type="project" value="UniProtKB-KW"/>
</dbReference>
<dbReference type="InterPro" id="IPR010624">
    <property type="entry name" value="KaiC_dom"/>
</dbReference>
<dbReference type="InterPro" id="IPR014774">
    <property type="entry name" value="KaiC-like_dom"/>
</dbReference>
<dbReference type="EMBL" id="SOIJ01000065">
    <property type="protein sequence ID" value="TET93826.1"/>
    <property type="molecule type" value="Genomic_DNA"/>
</dbReference>
<evidence type="ECO:0000259" key="3">
    <source>
        <dbReference type="PROSITE" id="PS51146"/>
    </source>
</evidence>
<evidence type="ECO:0000313" key="5">
    <source>
        <dbReference type="Proteomes" id="UP000316925"/>
    </source>
</evidence>
<comment type="caution">
    <text evidence="4">The sequence shown here is derived from an EMBL/GenBank/DDBJ whole genome shotgun (WGS) entry which is preliminary data.</text>
</comment>